<sequence length="152" mass="17715">MAQNYKKPVKQTDMAALFPLIAPIIEQGGAVKIKVTGYSMYPLVSSRRDSVLLGKYERLKIGDVPLFRREDGSFVLHRIVGEKNGAYFVMGDYETKKEYPVYPNQIVAVAKGFYRKDRFWPCSSFRYRLYSAFWRRTVAIRPFLLKCLARRK</sequence>
<dbReference type="RefSeq" id="WP_177677416.1">
    <property type="nucleotide sequence ID" value="NZ_JACRSU010000003.1"/>
</dbReference>
<dbReference type="Proteomes" id="UP000611762">
    <property type="component" value="Unassembled WGS sequence"/>
</dbReference>
<keyword evidence="2" id="KW-1185">Reference proteome</keyword>
<comment type="caution">
    <text evidence="1">The sequence shown here is derived from an EMBL/GenBank/DDBJ whole genome shotgun (WGS) entry which is preliminary data.</text>
</comment>
<dbReference type="EMBL" id="JACRSU010000003">
    <property type="protein sequence ID" value="MBC8541269.1"/>
    <property type="molecule type" value="Genomic_DNA"/>
</dbReference>
<dbReference type="CDD" id="cd06462">
    <property type="entry name" value="Peptidase_S24_S26"/>
    <property type="match status" value="1"/>
</dbReference>
<evidence type="ECO:0000313" key="2">
    <source>
        <dbReference type="Proteomes" id="UP000611762"/>
    </source>
</evidence>
<organism evidence="1 2">
    <name type="scientific">Congzhengia minquanensis</name>
    <dbReference type="NCBI Taxonomy" id="2763657"/>
    <lineage>
        <taxon>Bacteria</taxon>
        <taxon>Bacillati</taxon>
        <taxon>Bacillota</taxon>
        <taxon>Clostridia</taxon>
        <taxon>Eubacteriales</taxon>
        <taxon>Oscillospiraceae</taxon>
        <taxon>Congzhengia</taxon>
    </lineage>
</organism>
<dbReference type="SUPFAM" id="SSF51306">
    <property type="entry name" value="LexA/Signal peptidase"/>
    <property type="match status" value="1"/>
</dbReference>
<proteinExistence type="predicted"/>
<protein>
    <submittedName>
        <fullName evidence="1">S24/S26 family peptidase</fullName>
    </submittedName>
</protein>
<evidence type="ECO:0000313" key="1">
    <source>
        <dbReference type="EMBL" id="MBC8541269.1"/>
    </source>
</evidence>
<gene>
    <name evidence="1" type="ORF">H8698_09810</name>
</gene>
<reference evidence="1" key="1">
    <citation type="submission" date="2020-08" db="EMBL/GenBank/DDBJ databases">
        <title>Genome public.</title>
        <authorList>
            <person name="Liu C."/>
            <person name="Sun Q."/>
        </authorList>
    </citation>
    <scope>NUCLEOTIDE SEQUENCE</scope>
    <source>
        <strain evidence="1">H8</strain>
    </source>
</reference>
<name>A0A926DP45_9FIRM</name>
<dbReference type="InterPro" id="IPR036286">
    <property type="entry name" value="LexA/Signal_pep-like_sf"/>
</dbReference>
<accession>A0A926DP45</accession>
<dbReference type="AlphaFoldDB" id="A0A926DP45"/>